<gene>
    <name evidence="3" type="ORF">PMF13cell1_00315</name>
</gene>
<feature type="domain" description="CAAX prenyl protease 2/Lysostaphin resistance protein A-like" evidence="2">
    <location>
        <begin position="127"/>
        <end position="231"/>
    </location>
</feature>
<reference evidence="3 4" key="1">
    <citation type="submission" date="2019-01" db="EMBL/GenBank/DDBJ databases">
        <title>PMF-metabolizing Aryl O-demethylase.</title>
        <authorList>
            <person name="Kim M."/>
        </authorList>
    </citation>
    <scope>NUCLEOTIDE SEQUENCE [LARGE SCALE GENOMIC DNA]</scope>
    <source>
        <strain evidence="3 4">PMF1</strain>
    </source>
</reference>
<feature type="transmembrane region" description="Helical" evidence="1">
    <location>
        <begin position="131"/>
        <end position="150"/>
    </location>
</feature>
<dbReference type="EMBL" id="CP035945">
    <property type="protein sequence ID" value="QBE94822.1"/>
    <property type="molecule type" value="Genomic_DNA"/>
</dbReference>
<evidence type="ECO:0000256" key="1">
    <source>
        <dbReference type="SAM" id="Phobius"/>
    </source>
</evidence>
<feature type="transmembrane region" description="Helical" evidence="1">
    <location>
        <begin position="33"/>
        <end position="50"/>
    </location>
</feature>
<organism evidence="3 4">
    <name type="scientific">Blautia producta</name>
    <dbReference type="NCBI Taxonomy" id="33035"/>
    <lineage>
        <taxon>Bacteria</taxon>
        <taxon>Bacillati</taxon>
        <taxon>Bacillota</taxon>
        <taxon>Clostridia</taxon>
        <taxon>Lachnospirales</taxon>
        <taxon>Lachnospiraceae</taxon>
        <taxon>Blautia</taxon>
    </lineage>
</organism>
<feature type="transmembrane region" description="Helical" evidence="1">
    <location>
        <begin position="95"/>
        <end position="116"/>
    </location>
</feature>
<dbReference type="GO" id="GO:0004175">
    <property type="term" value="F:endopeptidase activity"/>
    <property type="evidence" value="ECO:0007669"/>
    <property type="project" value="UniProtKB-ARBA"/>
</dbReference>
<feature type="transmembrane region" description="Helical" evidence="1">
    <location>
        <begin position="56"/>
        <end position="75"/>
    </location>
</feature>
<proteinExistence type="predicted"/>
<dbReference type="AlphaFoldDB" id="A0A4P6LSK9"/>
<keyword evidence="1" id="KW-1133">Transmembrane helix</keyword>
<name>A0A4P6LSK9_9FIRM</name>
<feature type="transmembrane region" description="Helical" evidence="1">
    <location>
        <begin position="162"/>
        <end position="183"/>
    </location>
</feature>
<sequence length="237" mass="26593">MKACEEKQKNRPAFDRDYQETVSEYDRGDAKKAVLFWVILMILYYAMGVINRIYGVYLGLAVNGILALYCVLKGYRDKGGIASVGFGKKKAKQSVILGILAGLVIILINGGAAGFLSGRELAPLNILIPNFFYYMVVIALTEEIIFRGYLQTRIYGWISRPLCAVAVTGVMFMLMHIPFQAAVTGSSLFGYLQGNRFTLGMTFIWHVVFDALYRKYNSILAPTLFHGLMDWSNCLFI</sequence>
<keyword evidence="1" id="KW-0812">Transmembrane</keyword>
<evidence type="ECO:0000313" key="3">
    <source>
        <dbReference type="EMBL" id="QBE94822.1"/>
    </source>
</evidence>
<dbReference type="Pfam" id="PF02517">
    <property type="entry name" value="Rce1-like"/>
    <property type="match status" value="1"/>
</dbReference>
<accession>A0A4P6LSK9</accession>
<evidence type="ECO:0000313" key="4">
    <source>
        <dbReference type="Proteomes" id="UP000289794"/>
    </source>
</evidence>
<dbReference type="KEGG" id="bpro:PMF13cell1_00315"/>
<protein>
    <recommendedName>
        <fullName evidence="2">CAAX prenyl protease 2/Lysostaphin resistance protein A-like domain-containing protein</fullName>
    </recommendedName>
</protein>
<dbReference type="Proteomes" id="UP000289794">
    <property type="component" value="Chromosome"/>
</dbReference>
<dbReference type="InterPro" id="IPR003675">
    <property type="entry name" value="Rce1/LyrA-like_dom"/>
</dbReference>
<dbReference type="RefSeq" id="WP_130179590.1">
    <property type="nucleotide sequence ID" value="NZ_CP035945.1"/>
</dbReference>
<keyword evidence="1" id="KW-0472">Membrane</keyword>
<evidence type="ECO:0000259" key="2">
    <source>
        <dbReference type="Pfam" id="PF02517"/>
    </source>
</evidence>
<feature type="transmembrane region" description="Helical" evidence="1">
    <location>
        <begin position="195"/>
        <end position="213"/>
    </location>
</feature>
<dbReference type="GO" id="GO:0080120">
    <property type="term" value="P:CAAX-box protein maturation"/>
    <property type="evidence" value="ECO:0007669"/>
    <property type="project" value="UniProtKB-ARBA"/>
</dbReference>